<name>A0A9W9M5T1_9EURO</name>
<dbReference type="PANTHER" id="PTHR47660">
    <property type="entry name" value="TRANSCRIPTION FACTOR WITH C2H2 AND ZN(2)-CYS(6) DNA BINDING DOMAIN (EUROFUNG)-RELATED-RELATED"/>
    <property type="match status" value="1"/>
</dbReference>
<feature type="region of interest" description="Disordered" evidence="6">
    <location>
        <begin position="1"/>
        <end position="35"/>
    </location>
</feature>
<evidence type="ECO:0000256" key="4">
    <source>
        <dbReference type="ARBA" id="ARBA00023163"/>
    </source>
</evidence>
<sequence length="445" mass="50139">MQAFIPASRSLGNDSLGEENRPIEAAGEVDPDMAGNPIMLNTEETSPMRLDWTPPMDQSGSNSVANTRPTSRNVGTDQDQDPIPLSDPLIAMVSGINTATSTTSKTPPLYFGELCDMNFPFGKLVRQDSENTDRFSTEESSETHTTGLEVPTPASSSGSLQLHDVITTQVQLLTAQVKSIDFEHFHHAWPFLHSPTFAPEKQTTLLTSALANVSMWMENANSHHLVPYQLNQELTRVLMPKITEEAFDIPLPTLQALVITLIYAILGDASTSTLNWAAQWTDIAICTLRRLGVLDDRWLPEEHIKSADERWIQTEEMKRLVYAVFRIDTYLCIILDRPPTMRYQEFGLPLPVSEAMWRAETREDRTNFHWYEPAGRTKSAFSTMVRDGLESQGFGVGYLRMPHLSLEDNHFSLCAFSSELWGVSKEAHEDHHRNYRSPELNRTSD</sequence>
<feature type="compositionally biased region" description="Polar residues" evidence="6">
    <location>
        <begin position="56"/>
        <end position="77"/>
    </location>
</feature>
<feature type="region of interest" description="Disordered" evidence="6">
    <location>
        <begin position="53"/>
        <end position="84"/>
    </location>
</feature>
<evidence type="ECO:0000313" key="8">
    <source>
        <dbReference type="EMBL" id="KAJ5189938.1"/>
    </source>
</evidence>
<evidence type="ECO:0000256" key="2">
    <source>
        <dbReference type="ARBA" id="ARBA00022833"/>
    </source>
</evidence>
<evidence type="ECO:0000259" key="7">
    <source>
        <dbReference type="Pfam" id="PF04082"/>
    </source>
</evidence>
<reference evidence="8" key="1">
    <citation type="submission" date="2022-11" db="EMBL/GenBank/DDBJ databases">
        <authorList>
            <person name="Petersen C."/>
        </authorList>
    </citation>
    <scope>NUCLEOTIDE SEQUENCE</scope>
    <source>
        <strain evidence="8">IBT 16849</strain>
    </source>
</reference>
<dbReference type="CDD" id="cd12148">
    <property type="entry name" value="fungal_TF_MHR"/>
    <property type="match status" value="1"/>
</dbReference>
<keyword evidence="5" id="KW-0539">Nucleus</keyword>
<evidence type="ECO:0000313" key="9">
    <source>
        <dbReference type="Proteomes" id="UP001150879"/>
    </source>
</evidence>
<dbReference type="GO" id="GO:0003677">
    <property type="term" value="F:DNA binding"/>
    <property type="evidence" value="ECO:0007669"/>
    <property type="project" value="InterPro"/>
</dbReference>
<dbReference type="AlphaFoldDB" id="A0A9W9M5T1"/>
<keyword evidence="1" id="KW-0479">Metal-binding</keyword>
<dbReference type="InterPro" id="IPR007219">
    <property type="entry name" value="XnlR_reg_dom"/>
</dbReference>
<dbReference type="GO" id="GO:0006351">
    <property type="term" value="P:DNA-templated transcription"/>
    <property type="evidence" value="ECO:0007669"/>
    <property type="project" value="InterPro"/>
</dbReference>
<organism evidence="8 9">
    <name type="scientific">Penicillium cf. griseofulvum</name>
    <dbReference type="NCBI Taxonomy" id="2972120"/>
    <lineage>
        <taxon>Eukaryota</taxon>
        <taxon>Fungi</taxon>
        <taxon>Dikarya</taxon>
        <taxon>Ascomycota</taxon>
        <taxon>Pezizomycotina</taxon>
        <taxon>Eurotiomycetes</taxon>
        <taxon>Eurotiomycetidae</taxon>
        <taxon>Eurotiales</taxon>
        <taxon>Aspergillaceae</taxon>
        <taxon>Penicillium</taxon>
    </lineage>
</organism>
<dbReference type="EMBL" id="JAPQKP010000005">
    <property type="protein sequence ID" value="KAJ5189938.1"/>
    <property type="molecule type" value="Genomic_DNA"/>
</dbReference>
<protein>
    <recommendedName>
        <fullName evidence="7">Xylanolytic transcriptional activator regulatory domain-containing protein</fullName>
    </recommendedName>
</protein>
<keyword evidence="4" id="KW-0804">Transcription</keyword>
<feature type="region of interest" description="Disordered" evidence="6">
    <location>
        <begin position="129"/>
        <end position="159"/>
    </location>
</feature>
<keyword evidence="3" id="KW-0805">Transcription regulation</keyword>
<keyword evidence="9" id="KW-1185">Reference proteome</keyword>
<comment type="caution">
    <text evidence="8">The sequence shown here is derived from an EMBL/GenBank/DDBJ whole genome shotgun (WGS) entry which is preliminary data.</text>
</comment>
<evidence type="ECO:0000256" key="5">
    <source>
        <dbReference type="ARBA" id="ARBA00023242"/>
    </source>
</evidence>
<dbReference type="PANTHER" id="PTHR47660:SF2">
    <property type="entry name" value="TRANSCRIPTION FACTOR WITH C2H2 AND ZN(2)-CYS(6) DNA BINDING DOMAIN (EUROFUNG)"/>
    <property type="match status" value="1"/>
</dbReference>
<evidence type="ECO:0000256" key="3">
    <source>
        <dbReference type="ARBA" id="ARBA00023015"/>
    </source>
</evidence>
<evidence type="ECO:0000256" key="6">
    <source>
        <dbReference type="SAM" id="MobiDB-lite"/>
    </source>
</evidence>
<dbReference type="GO" id="GO:0008270">
    <property type="term" value="F:zinc ion binding"/>
    <property type="evidence" value="ECO:0007669"/>
    <property type="project" value="InterPro"/>
</dbReference>
<dbReference type="Proteomes" id="UP001150879">
    <property type="component" value="Unassembled WGS sequence"/>
</dbReference>
<dbReference type="Pfam" id="PF04082">
    <property type="entry name" value="Fungal_trans"/>
    <property type="match status" value="1"/>
</dbReference>
<accession>A0A9W9M5T1</accession>
<keyword evidence="2" id="KW-0862">Zinc</keyword>
<feature type="domain" description="Xylanolytic transcriptional activator regulatory" evidence="7">
    <location>
        <begin position="182"/>
        <end position="369"/>
    </location>
</feature>
<reference evidence="8" key="2">
    <citation type="journal article" date="2023" name="IMA Fungus">
        <title>Comparative genomic study of the Penicillium genus elucidates a diverse pangenome and 15 lateral gene transfer events.</title>
        <authorList>
            <person name="Petersen C."/>
            <person name="Sorensen T."/>
            <person name="Nielsen M.R."/>
            <person name="Sondergaard T.E."/>
            <person name="Sorensen J.L."/>
            <person name="Fitzpatrick D.A."/>
            <person name="Frisvad J.C."/>
            <person name="Nielsen K.L."/>
        </authorList>
    </citation>
    <scope>NUCLEOTIDE SEQUENCE</scope>
    <source>
        <strain evidence="8">IBT 16849</strain>
    </source>
</reference>
<gene>
    <name evidence="8" type="ORF">N7472_008952</name>
</gene>
<evidence type="ECO:0000256" key="1">
    <source>
        <dbReference type="ARBA" id="ARBA00022723"/>
    </source>
</evidence>
<proteinExistence type="predicted"/>